<keyword evidence="6 9" id="KW-0645">Protease</keyword>
<dbReference type="PIRSF" id="PIRSF015592">
    <property type="entry name" value="Prld-crbxl_pptds"/>
    <property type="match status" value="1"/>
</dbReference>
<dbReference type="Proteomes" id="UP001265550">
    <property type="component" value="Unassembled WGS sequence"/>
</dbReference>
<dbReference type="Gene3D" id="3.40.630.20">
    <property type="entry name" value="Peptidase C15, pyroglutamyl peptidase I-like"/>
    <property type="match status" value="1"/>
</dbReference>
<keyword evidence="7 9" id="KW-0378">Hydrolase</keyword>
<dbReference type="InterPro" id="IPR033694">
    <property type="entry name" value="PGPEP1_Cys_AS"/>
</dbReference>
<dbReference type="CDD" id="cd00501">
    <property type="entry name" value="Peptidase_C15"/>
    <property type="match status" value="1"/>
</dbReference>
<protein>
    <recommendedName>
        <fullName evidence="9">Pyrrolidone-carboxylate peptidase</fullName>
        <ecNumber evidence="9">3.4.19.3</ecNumber>
    </recommendedName>
    <alternativeName>
        <fullName evidence="9">5-oxoprolyl-peptidase</fullName>
    </alternativeName>
    <alternativeName>
        <fullName evidence="9">Pyroglutamyl-peptidase I</fullName>
        <shortName evidence="9">PGP-I</shortName>
        <shortName evidence="9">Pyrase</shortName>
    </alternativeName>
</protein>
<evidence type="ECO:0000256" key="1">
    <source>
        <dbReference type="ARBA" id="ARBA00001770"/>
    </source>
</evidence>
<dbReference type="PROSITE" id="PS01334">
    <property type="entry name" value="PYRASE_CYS"/>
    <property type="match status" value="1"/>
</dbReference>
<keyword evidence="5 9" id="KW-0963">Cytoplasm</keyword>
<evidence type="ECO:0000256" key="9">
    <source>
        <dbReference type="HAMAP-Rule" id="MF_00417"/>
    </source>
</evidence>
<evidence type="ECO:0000313" key="13">
    <source>
        <dbReference type="Proteomes" id="UP001265550"/>
    </source>
</evidence>
<dbReference type="NCBIfam" id="TIGR00504">
    <property type="entry name" value="pyro_pdase"/>
    <property type="match status" value="1"/>
</dbReference>
<name>A0ABU1VB45_9BURK</name>
<organism evidence="12 13">
    <name type="scientific">Hydrogenophaga laconesensis</name>
    <dbReference type="NCBI Taxonomy" id="1805971"/>
    <lineage>
        <taxon>Bacteria</taxon>
        <taxon>Pseudomonadati</taxon>
        <taxon>Pseudomonadota</taxon>
        <taxon>Betaproteobacteria</taxon>
        <taxon>Burkholderiales</taxon>
        <taxon>Comamonadaceae</taxon>
        <taxon>Hydrogenophaga</taxon>
    </lineage>
</organism>
<dbReference type="PANTHER" id="PTHR23402">
    <property type="entry name" value="PROTEASE FAMILY C15 PYROGLUTAMYL-PEPTIDASE I-RELATED"/>
    <property type="match status" value="1"/>
</dbReference>
<dbReference type="InterPro" id="IPR029762">
    <property type="entry name" value="PGP-I_bact-type"/>
</dbReference>
<evidence type="ECO:0000256" key="8">
    <source>
        <dbReference type="ARBA" id="ARBA00022807"/>
    </source>
</evidence>
<feature type="active site" evidence="9">
    <location>
        <position position="170"/>
    </location>
</feature>
<feature type="active site" evidence="9 11">
    <location>
        <position position="144"/>
    </location>
</feature>
<dbReference type="GO" id="GO:0016920">
    <property type="term" value="F:pyroglutamyl-peptidase activity"/>
    <property type="evidence" value="ECO:0007669"/>
    <property type="project" value="UniProtKB-EC"/>
</dbReference>
<evidence type="ECO:0000256" key="7">
    <source>
        <dbReference type="ARBA" id="ARBA00022801"/>
    </source>
</evidence>
<dbReference type="Pfam" id="PF01470">
    <property type="entry name" value="Peptidase_C15"/>
    <property type="match status" value="1"/>
</dbReference>
<dbReference type="InterPro" id="IPR000816">
    <property type="entry name" value="Peptidase_C15"/>
</dbReference>
<dbReference type="EMBL" id="JAVDWE010000006">
    <property type="protein sequence ID" value="MDR7094657.1"/>
    <property type="molecule type" value="Genomic_DNA"/>
</dbReference>
<evidence type="ECO:0000256" key="3">
    <source>
        <dbReference type="ARBA" id="ARBA00004496"/>
    </source>
</evidence>
<comment type="similarity">
    <text evidence="4 9">Belongs to the peptidase C15 family.</text>
</comment>
<evidence type="ECO:0000256" key="4">
    <source>
        <dbReference type="ARBA" id="ARBA00006641"/>
    </source>
</evidence>
<comment type="catalytic activity">
    <reaction evidence="1 9 10">
        <text>Release of an N-terminal pyroglutamyl group from a polypeptide, the second amino acid generally not being Pro.</text>
        <dbReference type="EC" id="3.4.19.3"/>
    </reaction>
</comment>
<dbReference type="EC" id="3.4.19.3" evidence="9"/>
<comment type="caution">
    <text evidence="12">The sequence shown here is derived from an EMBL/GenBank/DDBJ whole genome shotgun (WGS) entry which is preliminary data.</text>
</comment>
<gene>
    <name evidence="9" type="primary">pcp</name>
    <name evidence="12" type="ORF">J2X09_002400</name>
</gene>
<evidence type="ECO:0000256" key="10">
    <source>
        <dbReference type="PROSITE-ProRule" id="PRU10076"/>
    </source>
</evidence>
<dbReference type="HAMAP" id="MF_00417">
    <property type="entry name" value="Pyrrolid_peptidase"/>
    <property type="match status" value="1"/>
</dbReference>
<proteinExistence type="inferred from homology"/>
<dbReference type="NCBIfam" id="NF009676">
    <property type="entry name" value="PRK13197.1"/>
    <property type="match status" value="1"/>
</dbReference>
<evidence type="ECO:0000256" key="11">
    <source>
        <dbReference type="PROSITE-ProRule" id="PRU10077"/>
    </source>
</evidence>
<dbReference type="PROSITE" id="PS01333">
    <property type="entry name" value="PYRASE_GLU"/>
    <property type="match status" value="1"/>
</dbReference>
<dbReference type="SUPFAM" id="SSF53182">
    <property type="entry name" value="Pyrrolidone carboxyl peptidase (pyroglutamate aminopeptidase)"/>
    <property type="match status" value="1"/>
</dbReference>
<accession>A0ABU1VB45</accession>
<evidence type="ECO:0000256" key="6">
    <source>
        <dbReference type="ARBA" id="ARBA00022670"/>
    </source>
</evidence>
<keyword evidence="8 9" id="KW-0788">Thiol protease</keyword>
<feature type="active site" evidence="9 10">
    <location>
        <position position="81"/>
    </location>
</feature>
<comment type="subcellular location">
    <subcellularLocation>
        <location evidence="3 9">Cytoplasm</location>
    </subcellularLocation>
</comment>
<evidence type="ECO:0000256" key="5">
    <source>
        <dbReference type="ARBA" id="ARBA00022490"/>
    </source>
</evidence>
<dbReference type="PANTHER" id="PTHR23402:SF1">
    <property type="entry name" value="PYROGLUTAMYL-PEPTIDASE I"/>
    <property type="match status" value="1"/>
</dbReference>
<evidence type="ECO:0000256" key="2">
    <source>
        <dbReference type="ARBA" id="ARBA00002280"/>
    </source>
</evidence>
<keyword evidence="13" id="KW-1185">Reference proteome</keyword>
<dbReference type="InterPro" id="IPR033693">
    <property type="entry name" value="PGPEP1_Glu_AS"/>
</dbReference>
<reference evidence="12 13" key="1">
    <citation type="submission" date="2023-07" db="EMBL/GenBank/DDBJ databases">
        <title>Sorghum-associated microbial communities from plants grown in Nebraska, USA.</title>
        <authorList>
            <person name="Schachtman D."/>
        </authorList>
    </citation>
    <scope>NUCLEOTIDE SEQUENCE [LARGE SCALE GENOMIC DNA]</scope>
    <source>
        <strain evidence="12 13">BE240</strain>
    </source>
</reference>
<evidence type="ECO:0000313" key="12">
    <source>
        <dbReference type="EMBL" id="MDR7094657.1"/>
    </source>
</evidence>
<comment type="subunit">
    <text evidence="9">Homotetramer.</text>
</comment>
<sequence length="213" mass="22542">MPNKVLLTGFEPFGGESINPSWLAVKALHGRQVLRHTVVAAQLPTVFDASLRELQALLHQHRPALVICVGQAGGRAPLSLERVAINVNDAPIADNAGAQPVDTPVQAGAPAAYFTTLPIKAMLGMLREEGVAAEVSQTAGTFVCNHVFYGLMHALATQPDLGHARGGFIHVPWLPEQGTPSMPLDDIVRGLRTAVRSALRVQHDHALGAGATN</sequence>
<dbReference type="InterPro" id="IPR036440">
    <property type="entry name" value="Peptidase_C15-like_sf"/>
</dbReference>
<dbReference type="InterPro" id="IPR016125">
    <property type="entry name" value="Peptidase_C15-like"/>
</dbReference>
<dbReference type="RefSeq" id="WP_204733869.1">
    <property type="nucleotide sequence ID" value="NZ_JAVDWE010000006.1"/>
</dbReference>
<dbReference type="PRINTS" id="PR00706">
    <property type="entry name" value="PYROGLUPTASE"/>
</dbReference>
<comment type="function">
    <text evidence="2 9">Removes 5-oxoproline from various penultimate amino acid residues except L-proline.</text>
</comment>